<evidence type="ECO:0000256" key="1">
    <source>
        <dbReference type="SAM" id="MobiDB-lite"/>
    </source>
</evidence>
<organism evidence="3 4">
    <name type="scientific">Hypsizygus marmoreus</name>
    <name type="common">White beech mushroom</name>
    <name type="synonym">Agaricus marmoreus</name>
    <dbReference type="NCBI Taxonomy" id="39966"/>
    <lineage>
        <taxon>Eukaryota</taxon>
        <taxon>Fungi</taxon>
        <taxon>Dikarya</taxon>
        <taxon>Basidiomycota</taxon>
        <taxon>Agaricomycotina</taxon>
        <taxon>Agaricomycetes</taxon>
        <taxon>Agaricomycetidae</taxon>
        <taxon>Agaricales</taxon>
        <taxon>Tricholomatineae</taxon>
        <taxon>Lyophyllaceae</taxon>
        <taxon>Hypsizygus</taxon>
    </lineage>
</organism>
<evidence type="ECO:0000256" key="2">
    <source>
        <dbReference type="SAM" id="Phobius"/>
    </source>
</evidence>
<name>A0A369JFK0_HYPMA</name>
<feature type="region of interest" description="Disordered" evidence="1">
    <location>
        <begin position="296"/>
        <end position="327"/>
    </location>
</feature>
<dbReference type="STRING" id="39966.A0A369JFK0"/>
<sequence>MGRMPLSSHRRLIPAVAVSLILLTYFLWFDSYTRSRVVLSVPENDNDTPRPRPPPRILLVSALFPLPHSKHSHEEYREWLAKFIGLIACDIYFYTTPDLAPVLETLHASSPAADTHTLTINTTFASSFDIPPLKPHREKYVQMHAWDRERERHNPELYAVWNAKPWFLEQALISLRQSKHQEYDYAFWNDAGSFRNTHAFRHWPDPGRVEQVWDEAYAIAREGERDGVRMVMGKEDLVFFPLYSMPGREQMGWRREMGPVDFDFSEGSFFGSSPRSISWYTKTFYDMHDHYISTPPLPLAPSPLPKHPHAPQNQNQNQNQNATTPPPFHFVGKDQTLINALIFRFPHRFFTVLAPPRAGFLPSSLSLSSPSPSSPSPHPAVDTLSYTLQRHLTRLRLTIVHLLNRSARMRATFGAAMNTCGDDWFYYQFWLAGKEERRGMVGVWEGMSFFGPWGRKGEEGYCVGSVVGVEGALRGLMGGRWVERVRAGGG</sequence>
<dbReference type="OrthoDB" id="411632at2759"/>
<evidence type="ECO:0000313" key="4">
    <source>
        <dbReference type="Proteomes" id="UP000076154"/>
    </source>
</evidence>
<proteinExistence type="predicted"/>
<evidence type="ECO:0000313" key="3">
    <source>
        <dbReference type="EMBL" id="RDB20688.1"/>
    </source>
</evidence>
<feature type="transmembrane region" description="Helical" evidence="2">
    <location>
        <begin position="12"/>
        <end position="29"/>
    </location>
</feature>
<dbReference type="AlphaFoldDB" id="A0A369JFK0"/>
<protein>
    <submittedName>
        <fullName evidence="3">Uncharacterized protein</fullName>
    </submittedName>
</protein>
<comment type="caution">
    <text evidence="3">The sequence shown here is derived from an EMBL/GenBank/DDBJ whole genome shotgun (WGS) entry which is preliminary data.</text>
</comment>
<accession>A0A369JFK0</accession>
<dbReference type="EMBL" id="LUEZ02000058">
    <property type="protein sequence ID" value="RDB20688.1"/>
    <property type="molecule type" value="Genomic_DNA"/>
</dbReference>
<dbReference type="Proteomes" id="UP000076154">
    <property type="component" value="Unassembled WGS sequence"/>
</dbReference>
<gene>
    <name evidence="3" type="ORF">Hypma_012189</name>
</gene>
<feature type="compositionally biased region" description="Pro residues" evidence="1">
    <location>
        <begin position="296"/>
        <end position="305"/>
    </location>
</feature>
<reference evidence="3" key="1">
    <citation type="submission" date="2018-04" db="EMBL/GenBank/DDBJ databases">
        <title>Whole genome sequencing of Hypsizygus marmoreus.</title>
        <authorList>
            <person name="Choi I.-G."/>
            <person name="Min B."/>
            <person name="Kim J.-G."/>
            <person name="Kim S."/>
            <person name="Oh Y.-L."/>
            <person name="Kong W.-S."/>
            <person name="Park H."/>
            <person name="Jeong J."/>
            <person name="Song E.-S."/>
        </authorList>
    </citation>
    <scope>NUCLEOTIDE SEQUENCE [LARGE SCALE GENOMIC DNA]</scope>
    <source>
        <strain evidence="3">51987-8</strain>
    </source>
</reference>
<keyword evidence="2" id="KW-0812">Transmembrane</keyword>
<dbReference type="InParanoid" id="A0A369JFK0"/>
<keyword evidence="2" id="KW-1133">Transmembrane helix</keyword>
<keyword evidence="2" id="KW-0472">Membrane</keyword>
<feature type="compositionally biased region" description="Low complexity" evidence="1">
    <location>
        <begin position="310"/>
        <end position="323"/>
    </location>
</feature>
<keyword evidence="4" id="KW-1185">Reference proteome</keyword>